<dbReference type="RefSeq" id="WP_379321319.1">
    <property type="nucleotide sequence ID" value="NZ_JBHTLM010000021.1"/>
</dbReference>
<protein>
    <submittedName>
        <fullName evidence="3">ComF family protein</fullName>
    </submittedName>
</protein>
<evidence type="ECO:0000259" key="2">
    <source>
        <dbReference type="Pfam" id="PF18912"/>
    </source>
</evidence>
<dbReference type="SUPFAM" id="SSF53271">
    <property type="entry name" value="PRTase-like"/>
    <property type="match status" value="1"/>
</dbReference>
<reference evidence="4" key="1">
    <citation type="journal article" date="2019" name="Int. J. Syst. Evol. Microbiol.">
        <title>The Global Catalogue of Microorganisms (GCM) 10K type strain sequencing project: providing services to taxonomists for standard genome sequencing and annotation.</title>
        <authorList>
            <consortium name="The Broad Institute Genomics Platform"/>
            <consortium name="The Broad Institute Genome Sequencing Center for Infectious Disease"/>
            <person name="Wu L."/>
            <person name="Ma J."/>
        </authorList>
    </citation>
    <scope>NUCLEOTIDE SEQUENCE [LARGE SCALE GENOMIC DNA]</scope>
    <source>
        <strain evidence="4">CCUG 59189</strain>
    </source>
</reference>
<dbReference type="Proteomes" id="UP001597262">
    <property type="component" value="Unassembled WGS sequence"/>
</dbReference>
<evidence type="ECO:0000256" key="1">
    <source>
        <dbReference type="ARBA" id="ARBA00008007"/>
    </source>
</evidence>
<gene>
    <name evidence="3" type="ORF">ACFQ3W_21620</name>
</gene>
<dbReference type="PANTHER" id="PTHR47505">
    <property type="entry name" value="DNA UTILIZATION PROTEIN YHGH"/>
    <property type="match status" value="1"/>
</dbReference>
<dbReference type="InterPro" id="IPR044005">
    <property type="entry name" value="DZR_2"/>
</dbReference>
<name>A0ABW3S269_9BACL</name>
<accession>A0ABW3S269</accession>
<dbReference type="InterPro" id="IPR051910">
    <property type="entry name" value="ComF/GntX_DNA_util-trans"/>
</dbReference>
<organism evidence="3 4">
    <name type="scientific">Paenibacillus puldeungensis</name>
    <dbReference type="NCBI Taxonomy" id="696536"/>
    <lineage>
        <taxon>Bacteria</taxon>
        <taxon>Bacillati</taxon>
        <taxon>Bacillota</taxon>
        <taxon>Bacilli</taxon>
        <taxon>Bacillales</taxon>
        <taxon>Paenibacillaceae</taxon>
        <taxon>Paenibacillus</taxon>
    </lineage>
</organism>
<dbReference type="CDD" id="cd06223">
    <property type="entry name" value="PRTases_typeI"/>
    <property type="match status" value="1"/>
</dbReference>
<proteinExistence type="inferred from homology"/>
<dbReference type="Pfam" id="PF18912">
    <property type="entry name" value="DZR_2"/>
    <property type="match status" value="1"/>
</dbReference>
<evidence type="ECO:0000313" key="4">
    <source>
        <dbReference type="Proteomes" id="UP001597262"/>
    </source>
</evidence>
<evidence type="ECO:0000313" key="3">
    <source>
        <dbReference type="EMBL" id="MFD1178881.1"/>
    </source>
</evidence>
<dbReference type="InterPro" id="IPR029057">
    <property type="entry name" value="PRTase-like"/>
</dbReference>
<dbReference type="InterPro" id="IPR000836">
    <property type="entry name" value="PRTase_dom"/>
</dbReference>
<dbReference type="EMBL" id="JBHTLM010000021">
    <property type="protein sequence ID" value="MFD1178881.1"/>
    <property type="molecule type" value="Genomic_DNA"/>
</dbReference>
<keyword evidence="4" id="KW-1185">Reference proteome</keyword>
<comment type="caution">
    <text evidence="3">The sequence shown here is derived from an EMBL/GenBank/DDBJ whole genome shotgun (WGS) entry which is preliminary data.</text>
</comment>
<comment type="similarity">
    <text evidence="1">Belongs to the ComF/GntX family.</text>
</comment>
<dbReference type="PANTHER" id="PTHR47505:SF1">
    <property type="entry name" value="DNA UTILIZATION PROTEIN YHGH"/>
    <property type="match status" value="1"/>
</dbReference>
<dbReference type="Gene3D" id="3.40.50.2020">
    <property type="match status" value="1"/>
</dbReference>
<sequence length="335" mass="38064">MNQLFYSPRGRHIQVRDREAIARRMICDFSCTDLYESYSNMDGGIEQSPGTGILNSLLNLFAPPQIPCLACGKVISERVRDYPELCASCFASIPWIRKPRCITCGRPVGCPDCSRPELPARSYLMNRSAVAYNKVMREWLAQYKYRGNEAYGVVLSRMMEQAYFSMIKELETLSRGERFRFDAVTFVPVSDDRLQERGFNQANHLAYGAAKAGRLPLLSLLERSRHTEKQSFKSRWERLNNLQDVFRPNDDAIERLSVALLENKYKGKRKGTLSSSKSLFTEANQDDVAVPVRLLLVDDIYTTGSTIEACAKVLHQLCTAIGRPAEVYSLTWARS</sequence>
<feature type="domain" description="Double zinc ribbon" evidence="2">
    <location>
        <begin position="57"/>
        <end position="108"/>
    </location>
</feature>